<name>A0ACA9RQ07_9GLOM</name>
<evidence type="ECO:0000313" key="1">
    <source>
        <dbReference type="EMBL" id="CAG8804997.1"/>
    </source>
</evidence>
<accession>A0ACA9RQ07</accession>
<gene>
    <name evidence="1" type="ORF">RPERSI_LOCUS21836</name>
</gene>
<reference evidence="1" key="1">
    <citation type="submission" date="2021-06" db="EMBL/GenBank/DDBJ databases">
        <authorList>
            <person name="Kallberg Y."/>
            <person name="Tangrot J."/>
            <person name="Rosling A."/>
        </authorList>
    </citation>
    <scope>NUCLEOTIDE SEQUENCE</scope>
    <source>
        <strain evidence="1">MA461A</strain>
    </source>
</reference>
<proteinExistence type="predicted"/>
<feature type="non-terminal residue" evidence="1">
    <location>
        <position position="162"/>
    </location>
</feature>
<dbReference type="EMBL" id="CAJVQC010064927">
    <property type="protein sequence ID" value="CAG8804997.1"/>
    <property type="molecule type" value="Genomic_DNA"/>
</dbReference>
<evidence type="ECO:0000313" key="2">
    <source>
        <dbReference type="Proteomes" id="UP000789920"/>
    </source>
</evidence>
<sequence>MLSSDKKSNSVILSDTPAQQDMSQAALESNLEHLSLEALSTDLGQKKEVVARLVKEGRVQLGPDAFIDVSKVPGKGKDVQPQPLENRCESLLEDPDICQWTGDRSQQLRSGIQNPPDSFERQAMLSSNLAHNRPWDKETMNWGANFGVLTLNDVERKDMWEK</sequence>
<protein>
    <submittedName>
        <fullName evidence="1">23174_t:CDS:1</fullName>
    </submittedName>
</protein>
<comment type="caution">
    <text evidence="1">The sequence shown here is derived from an EMBL/GenBank/DDBJ whole genome shotgun (WGS) entry which is preliminary data.</text>
</comment>
<keyword evidence="2" id="KW-1185">Reference proteome</keyword>
<organism evidence="1 2">
    <name type="scientific">Racocetra persica</name>
    <dbReference type="NCBI Taxonomy" id="160502"/>
    <lineage>
        <taxon>Eukaryota</taxon>
        <taxon>Fungi</taxon>
        <taxon>Fungi incertae sedis</taxon>
        <taxon>Mucoromycota</taxon>
        <taxon>Glomeromycotina</taxon>
        <taxon>Glomeromycetes</taxon>
        <taxon>Diversisporales</taxon>
        <taxon>Gigasporaceae</taxon>
        <taxon>Racocetra</taxon>
    </lineage>
</organism>
<dbReference type="Proteomes" id="UP000789920">
    <property type="component" value="Unassembled WGS sequence"/>
</dbReference>